<gene>
    <name evidence="1" type="ORF">GCM10008927_28760</name>
</gene>
<keyword evidence="2" id="KW-1185">Reference proteome</keyword>
<dbReference type="Proteomes" id="UP000634455">
    <property type="component" value="Unassembled WGS sequence"/>
</dbReference>
<evidence type="ECO:0000313" key="1">
    <source>
        <dbReference type="EMBL" id="GHA61511.1"/>
    </source>
</evidence>
<proteinExistence type="predicted"/>
<comment type="caution">
    <text evidence="1">The sequence shown here is derived from an EMBL/GenBank/DDBJ whole genome shotgun (WGS) entry which is preliminary data.</text>
</comment>
<dbReference type="RefSeq" id="WP_189641439.1">
    <property type="nucleotide sequence ID" value="NZ_BMZF01000011.1"/>
</dbReference>
<organism evidence="1 2">
    <name type="scientific">Paramylibacter ulvae</name>
    <dbReference type="NCBI Taxonomy" id="1651968"/>
    <lineage>
        <taxon>Bacteria</taxon>
        <taxon>Pseudomonadati</taxon>
        <taxon>Pseudomonadota</taxon>
        <taxon>Alphaproteobacteria</taxon>
        <taxon>Rhodobacterales</taxon>
        <taxon>Paracoccaceae</taxon>
        <taxon>Paramylibacter</taxon>
    </lineage>
</organism>
<reference evidence="2" key="1">
    <citation type="journal article" date="2019" name="Int. J. Syst. Evol. Microbiol.">
        <title>The Global Catalogue of Microorganisms (GCM) 10K type strain sequencing project: providing services to taxonomists for standard genome sequencing and annotation.</title>
        <authorList>
            <consortium name="The Broad Institute Genomics Platform"/>
            <consortium name="The Broad Institute Genome Sequencing Center for Infectious Disease"/>
            <person name="Wu L."/>
            <person name="Ma J."/>
        </authorList>
    </citation>
    <scope>NUCLEOTIDE SEQUENCE [LARGE SCALE GENOMIC DNA]</scope>
    <source>
        <strain evidence="2">KCTC 32465</strain>
    </source>
</reference>
<evidence type="ECO:0000313" key="2">
    <source>
        <dbReference type="Proteomes" id="UP000634455"/>
    </source>
</evidence>
<accession>A0ABQ3D6Q0</accession>
<protein>
    <recommendedName>
        <fullName evidence="3">Replication initiation factor</fullName>
    </recommendedName>
</protein>
<dbReference type="EMBL" id="BMZF01000011">
    <property type="protein sequence ID" value="GHA61511.1"/>
    <property type="molecule type" value="Genomic_DNA"/>
</dbReference>
<sequence>MLVIYSGFDKLEMAFKANISKEFDHQLADAKESAIKCNSEVLLPIDGKYLQVGKGGIGGGYAYVCDLNGDGTKWFIKRPNKNDPWGIRVSVSSSQLALYGLEGTRKYIEKTLKLFGIELEENAISISRVDFAVDILAPHLAIDRQNIVSHARSNITERDLGNEIATSGHSGRVTSITVGKMPSRQFIFYDKREEVVVKHKAHWHTIWNNSLAKKGLPPLDYSNPMASRIWRIEARAGKTYLQKKWGVRCWNSLYEKLPELMADAFEKVRYCEQTTDTNRARWPTHPIWDMAKETVATRLTEFEPLITQSEFLDISKHERIGVLEKQTLGLAVSLAAIQQTESEEFPNFLYALARQLEANSQDHYVPIEERLQKARDRYVRFHAS</sequence>
<evidence type="ECO:0008006" key="3">
    <source>
        <dbReference type="Google" id="ProtNLM"/>
    </source>
</evidence>
<name>A0ABQ3D6Q0_9RHOB</name>